<dbReference type="InterPro" id="IPR001509">
    <property type="entry name" value="Epimerase_deHydtase"/>
</dbReference>
<proteinExistence type="predicted"/>
<dbReference type="SUPFAM" id="SSF51735">
    <property type="entry name" value="NAD(P)-binding Rossmann-fold domains"/>
    <property type="match status" value="1"/>
</dbReference>
<dbReference type="EMBL" id="FOJS01000058">
    <property type="protein sequence ID" value="SFA55149.1"/>
    <property type="molecule type" value="Genomic_DNA"/>
</dbReference>
<accession>A0A1I0TTN7</accession>
<evidence type="ECO:0000259" key="1">
    <source>
        <dbReference type="Pfam" id="PF01370"/>
    </source>
</evidence>
<dbReference type="Proteomes" id="UP000198650">
    <property type="component" value="Unassembled WGS sequence"/>
</dbReference>
<feature type="domain" description="NAD-dependent epimerase/dehydratase" evidence="1">
    <location>
        <begin position="2"/>
        <end position="30"/>
    </location>
</feature>
<keyword evidence="3" id="KW-1185">Reference proteome</keyword>
<dbReference type="Gene3D" id="3.40.50.720">
    <property type="entry name" value="NAD(P)-binding Rossmann-like Domain"/>
    <property type="match status" value="1"/>
</dbReference>
<evidence type="ECO:0000313" key="2">
    <source>
        <dbReference type="EMBL" id="SFA55149.1"/>
    </source>
</evidence>
<evidence type="ECO:0000313" key="3">
    <source>
        <dbReference type="Proteomes" id="UP000198650"/>
    </source>
</evidence>
<dbReference type="Pfam" id="PF01370">
    <property type="entry name" value="Epimerase"/>
    <property type="match status" value="1"/>
</dbReference>
<organism evidence="2 3">
    <name type="scientific">Parageobacillus thermantarcticus</name>
    <dbReference type="NCBI Taxonomy" id="186116"/>
    <lineage>
        <taxon>Bacteria</taxon>
        <taxon>Bacillati</taxon>
        <taxon>Bacillota</taxon>
        <taxon>Bacilli</taxon>
        <taxon>Bacillales</taxon>
        <taxon>Anoxybacillaceae</taxon>
        <taxon>Parageobacillus</taxon>
    </lineage>
</organism>
<dbReference type="AlphaFoldDB" id="A0A1I0TTN7"/>
<name>A0A1I0TTN7_9BACL</name>
<reference evidence="3" key="1">
    <citation type="submission" date="2016-10" db="EMBL/GenBank/DDBJ databases">
        <authorList>
            <person name="Varghese N."/>
            <person name="Submissions S."/>
        </authorList>
    </citation>
    <scope>NUCLEOTIDE SEQUENCE [LARGE SCALE GENOMIC DNA]</scope>
    <source>
        <strain evidence="3">M1</strain>
    </source>
</reference>
<sequence length="37" mass="4010">MILVVGGAGYIGSHLVKELVEKEQVIVLITYRLAIAI</sequence>
<dbReference type="InterPro" id="IPR036291">
    <property type="entry name" value="NAD(P)-bd_dom_sf"/>
</dbReference>
<protein>
    <submittedName>
        <fullName evidence="2">UDP-glucose 4-epimerase</fullName>
    </submittedName>
</protein>
<gene>
    <name evidence="2" type="ORF">SAMN05192569_10589</name>
</gene>